<evidence type="ECO:0000313" key="1">
    <source>
        <dbReference type="EMBL" id="GIY88521.1"/>
    </source>
</evidence>
<gene>
    <name evidence="1" type="ORF">CEXT_254211</name>
</gene>
<comment type="caution">
    <text evidence="1">The sequence shown here is derived from an EMBL/GenBank/DDBJ whole genome shotgun (WGS) entry which is preliminary data.</text>
</comment>
<name>A0AAV4X036_CAEEX</name>
<dbReference type="EMBL" id="BPLR01017073">
    <property type="protein sequence ID" value="GIY88521.1"/>
    <property type="molecule type" value="Genomic_DNA"/>
</dbReference>
<organism evidence="1 2">
    <name type="scientific">Caerostris extrusa</name>
    <name type="common">Bark spider</name>
    <name type="synonym">Caerostris bankana</name>
    <dbReference type="NCBI Taxonomy" id="172846"/>
    <lineage>
        <taxon>Eukaryota</taxon>
        <taxon>Metazoa</taxon>
        <taxon>Ecdysozoa</taxon>
        <taxon>Arthropoda</taxon>
        <taxon>Chelicerata</taxon>
        <taxon>Arachnida</taxon>
        <taxon>Araneae</taxon>
        <taxon>Araneomorphae</taxon>
        <taxon>Entelegynae</taxon>
        <taxon>Araneoidea</taxon>
        <taxon>Araneidae</taxon>
        <taxon>Caerostris</taxon>
    </lineage>
</organism>
<keyword evidence="2" id="KW-1185">Reference proteome</keyword>
<protein>
    <submittedName>
        <fullName evidence="1">Uncharacterized protein</fullName>
    </submittedName>
</protein>
<evidence type="ECO:0000313" key="2">
    <source>
        <dbReference type="Proteomes" id="UP001054945"/>
    </source>
</evidence>
<reference evidence="1 2" key="1">
    <citation type="submission" date="2021-06" db="EMBL/GenBank/DDBJ databases">
        <title>Caerostris extrusa draft genome.</title>
        <authorList>
            <person name="Kono N."/>
            <person name="Arakawa K."/>
        </authorList>
    </citation>
    <scope>NUCLEOTIDE SEQUENCE [LARGE SCALE GENOMIC DNA]</scope>
</reference>
<accession>A0AAV4X036</accession>
<proteinExistence type="predicted"/>
<sequence>MASATIKVSRLVPNPPFTLLELCFATGAENNIQQGIFKKAGCCSSASGLVSEMGDTWLGNGYCWHG</sequence>
<dbReference type="AlphaFoldDB" id="A0AAV4X036"/>
<dbReference type="Proteomes" id="UP001054945">
    <property type="component" value="Unassembled WGS sequence"/>
</dbReference>